<reference evidence="2" key="2">
    <citation type="submission" date="2023-06" db="EMBL/GenBank/DDBJ databases">
        <authorList>
            <consortium name="Lawrence Berkeley National Laboratory"/>
            <person name="Haridas S."/>
            <person name="Hensen N."/>
            <person name="Bonometti L."/>
            <person name="Westerberg I."/>
            <person name="Brannstrom I.O."/>
            <person name="Guillou S."/>
            <person name="Cros-Aarteil S."/>
            <person name="Calhoun S."/>
            <person name="Kuo A."/>
            <person name="Mondo S."/>
            <person name="Pangilinan J."/>
            <person name="Riley R."/>
            <person name="Labutti K."/>
            <person name="Andreopoulos B."/>
            <person name="Lipzen A."/>
            <person name="Chen C."/>
            <person name="Yanf M."/>
            <person name="Daum C."/>
            <person name="Ng V."/>
            <person name="Clum A."/>
            <person name="Steindorff A."/>
            <person name="Ohm R."/>
            <person name="Martin F."/>
            <person name="Silar P."/>
            <person name="Natvig D."/>
            <person name="Lalanne C."/>
            <person name="Gautier V."/>
            <person name="Ament-Velasquez S.L."/>
            <person name="Kruys A."/>
            <person name="Hutchinson M.I."/>
            <person name="Powell A.J."/>
            <person name="Barry K."/>
            <person name="Miller A.N."/>
            <person name="Grigoriev I.V."/>
            <person name="Debuchy R."/>
            <person name="Gladieux P."/>
            <person name="Thoren M.H."/>
            <person name="Johannesson H."/>
        </authorList>
    </citation>
    <scope>NUCLEOTIDE SEQUENCE</scope>
    <source>
        <strain evidence="2">SMH4131-1</strain>
    </source>
</reference>
<organism evidence="2 3">
    <name type="scientific">Cercophora scortea</name>
    <dbReference type="NCBI Taxonomy" id="314031"/>
    <lineage>
        <taxon>Eukaryota</taxon>
        <taxon>Fungi</taxon>
        <taxon>Dikarya</taxon>
        <taxon>Ascomycota</taxon>
        <taxon>Pezizomycotina</taxon>
        <taxon>Sordariomycetes</taxon>
        <taxon>Sordariomycetidae</taxon>
        <taxon>Sordariales</taxon>
        <taxon>Lasiosphaeriaceae</taxon>
        <taxon>Cercophora</taxon>
    </lineage>
</organism>
<dbReference type="SMART" id="SM00355">
    <property type="entry name" value="ZnF_C2H2"/>
    <property type="match status" value="3"/>
</dbReference>
<comment type="caution">
    <text evidence="2">The sequence shown here is derived from an EMBL/GenBank/DDBJ whole genome shotgun (WGS) entry which is preliminary data.</text>
</comment>
<accession>A0AAE0I2P0</accession>
<sequence>MTDSIFKTTKTCQDAFARCVSNPALAELLEWLENRQGDLNLWASELGATKEGKASLDYRVKDRPDVSEAICELLDSIHESLEQMITPSMSTHATTPAHWYSDIFPKTTGTTVQFSYETDPDPTISNSEDEEPYSEQMDNIQTILHELSRISIAIRKSGSKYRFQKADSSLQEGDYDELKNHLTLMILLSSYDTQSREQLNSETALSPGRLTSSQVRLIHANIVRRNRIRYATRNMPSAHTHKSAVTTTLVHVPATVVKQEPSEATIVTSHKPSSSKVVSVVAAQSSLLAPSATEIGSQFDLKEAAAKETPSVKTKITRTGASQDYPRCPEPRHGNMIQCPYYGDVLPLSYLANESRWRGHVAQDLLPYTCFLDNCSTPDEMYPTTDELTNHMLKEHSVPYWMCDFCATGSKSNQELFLTEGDWEAHMRNVHTGAIPVNQLPILSTVSHTMMLEPMTCPLCAFSAKEVSMTINEHITHHLHEFALKALP</sequence>
<feature type="domain" description="C2H2-type" evidence="1">
    <location>
        <begin position="368"/>
        <end position="396"/>
    </location>
</feature>
<name>A0AAE0I2P0_9PEZI</name>
<reference evidence="2" key="1">
    <citation type="journal article" date="2023" name="Mol. Phylogenet. Evol.">
        <title>Genome-scale phylogeny and comparative genomics of the fungal order Sordariales.</title>
        <authorList>
            <person name="Hensen N."/>
            <person name="Bonometti L."/>
            <person name="Westerberg I."/>
            <person name="Brannstrom I.O."/>
            <person name="Guillou S."/>
            <person name="Cros-Aarteil S."/>
            <person name="Calhoun S."/>
            <person name="Haridas S."/>
            <person name="Kuo A."/>
            <person name="Mondo S."/>
            <person name="Pangilinan J."/>
            <person name="Riley R."/>
            <person name="LaButti K."/>
            <person name="Andreopoulos B."/>
            <person name="Lipzen A."/>
            <person name="Chen C."/>
            <person name="Yan M."/>
            <person name="Daum C."/>
            <person name="Ng V."/>
            <person name="Clum A."/>
            <person name="Steindorff A."/>
            <person name="Ohm R.A."/>
            <person name="Martin F."/>
            <person name="Silar P."/>
            <person name="Natvig D.O."/>
            <person name="Lalanne C."/>
            <person name="Gautier V."/>
            <person name="Ament-Velasquez S.L."/>
            <person name="Kruys A."/>
            <person name="Hutchinson M.I."/>
            <person name="Powell A.J."/>
            <person name="Barry K."/>
            <person name="Miller A.N."/>
            <person name="Grigoriev I.V."/>
            <person name="Debuchy R."/>
            <person name="Gladieux P."/>
            <person name="Hiltunen Thoren M."/>
            <person name="Johannesson H."/>
        </authorList>
    </citation>
    <scope>NUCLEOTIDE SEQUENCE</scope>
    <source>
        <strain evidence="2">SMH4131-1</strain>
    </source>
</reference>
<proteinExistence type="predicted"/>
<dbReference type="Proteomes" id="UP001286456">
    <property type="component" value="Unassembled WGS sequence"/>
</dbReference>
<keyword evidence="3" id="KW-1185">Reference proteome</keyword>
<feature type="non-terminal residue" evidence="2">
    <location>
        <position position="488"/>
    </location>
</feature>
<protein>
    <recommendedName>
        <fullName evidence="1">C2H2-type domain-containing protein</fullName>
    </recommendedName>
</protein>
<dbReference type="EMBL" id="JAUEPO010000008">
    <property type="protein sequence ID" value="KAK3317159.1"/>
    <property type="molecule type" value="Genomic_DNA"/>
</dbReference>
<dbReference type="PANTHER" id="PTHR35391">
    <property type="entry name" value="C2H2-TYPE DOMAIN-CONTAINING PROTEIN-RELATED"/>
    <property type="match status" value="1"/>
</dbReference>
<gene>
    <name evidence="2" type="ORF">B0T19DRAFT_363278</name>
</gene>
<dbReference type="AlphaFoldDB" id="A0AAE0I2P0"/>
<dbReference type="PANTHER" id="PTHR35391:SF7">
    <property type="entry name" value="C2H2-TYPE DOMAIN-CONTAINING PROTEIN"/>
    <property type="match status" value="1"/>
</dbReference>
<dbReference type="InterPro" id="IPR013087">
    <property type="entry name" value="Znf_C2H2_type"/>
</dbReference>
<evidence type="ECO:0000313" key="2">
    <source>
        <dbReference type="EMBL" id="KAK3317159.1"/>
    </source>
</evidence>
<feature type="domain" description="C2H2-type" evidence="1">
    <location>
        <begin position="401"/>
        <end position="431"/>
    </location>
</feature>
<evidence type="ECO:0000313" key="3">
    <source>
        <dbReference type="Proteomes" id="UP001286456"/>
    </source>
</evidence>
<feature type="domain" description="C2H2-type" evidence="1">
    <location>
        <begin position="455"/>
        <end position="478"/>
    </location>
</feature>
<evidence type="ECO:0000259" key="1">
    <source>
        <dbReference type="SMART" id="SM00355"/>
    </source>
</evidence>